<evidence type="ECO:0000313" key="5">
    <source>
        <dbReference type="EMBL" id="MET3694863.1"/>
    </source>
</evidence>
<evidence type="ECO:0000256" key="1">
    <source>
        <dbReference type="ARBA" id="ARBA00023015"/>
    </source>
</evidence>
<protein>
    <submittedName>
        <fullName evidence="5">CRP/FNR family transcriptional regulator</fullName>
    </submittedName>
</protein>
<dbReference type="InterPro" id="IPR012318">
    <property type="entry name" value="HTH_CRP"/>
</dbReference>
<keyword evidence="2" id="KW-0238">DNA-binding</keyword>
<dbReference type="RefSeq" id="WP_238280896.1">
    <property type="nucleotide sequence ID" value="NZ_BPQL01000105.1"/>
</dbReference>
<sequence length="226" mass="25017">MRSAHQIDRWIERFPLIRDFSASHLQIARGTVHFPVLEAGAIAYELQDACADYLMCIDGRTRVFRMSEGGREMLIYKVGAGGTCVLTTQCLLSGGGFPAQSVAEARTELAALPSDTFRQLMRESDAFRTFVLDDYTKLLSGMFDLVEEIACAPLEQRLARRLLVDADAEGIVWKTHQQLASDVGSVREVVSRLLGEWADEGLVEVRRGQVQVIDRASLAAGRLNPS</sequence>
<dbReference type="Pfam" id="PF13545">
    <property type="entry name" value="HTH_Crp_2"/>
    <property type="match status" value="1"/>
</dbReference>
<keyword evidence="1" id="KW-0805">Transcription regulation</keyword>
<dbReference type="Gene3D" id="2.60.120.10">
    <property type="entry name" value="Jelly Rolls"/>
    <property type="match status" value="1"/>
</dbReference>
<dbReference type="InterPro" id="IPR036388">
    <property type="entry name" value="WH-like_DNA-bd_sf"/>
</dbReference>
<gene>
    <name evidence="5" type="ORF">ABID43_004426</name>
</gene>
<comment type="caution">
    <text evidence="5">The sequence shown here is derived from an EMBL/GenBank/DDBJ whole genome shotgun (WGS) entry which is preliminary data.</text>
</comment>
<dbReference type="SUPFAM" id="SSF46785">
    <property type="entry name" value="Winged helix' DNA-binding domain"/>
    <property type="match status" value="1"/>
</dbReference>
<dbReference type="SUPFAM" id="SSF51206">
    <property type="entry name" value="cAMP-binding domain-like"/>
    <property type="match status" value="1"/>
</dbReference>
<organism evidence="5 6">
    <name type="scientific">Methylobacterium goesingense</name>
    <dbReference type="NCBI Taxonomy" id="243690"/>
    <lineage>
        <taxon>Bacteria</taxon>
        <taxon>Pseudomonadati</taxon>
        <taxon>Pseudomonadota</taxon>
        <taxon>Alphaproteobacteria</taxon>
        <taxon>Hyphomicrobiales</taxon>
        <taxon>Methylobacteriaceae</taxon>
        <taxon>Methylobacterium</taxon>
    </lineage>
</organism>
<dbReference type="InterPro" id="IPR018490">
    <property type="entry name" value="cNMP-bd_dom_sf"/>
</dbReference>
<dbReference type="Proteomes" id="UP001549145">
    <property type="component" value="Unassembled WGS sequence"/>
</dbReference>
<dbReference type="InterPro" id="IPR014710">
    <property type="entry name" value="RmlC-like_jellyroll"/>
</dbReference>
<accession>A0ABV2LAJ1</accession>
<dbReference type="InterPro" id="IPR036390">
    <property type="entry name" value="WH_DNA-bd_sf"/>
</dbReference>
<dbReference type="PROSITE" id="PS51063">
    <property type="entry name" value="HTH_CRP_2"/>
    <property type="match status" value="1"/>
</dbReference>
<evidence type="ECO:0000313" key="6">
    <source>
        <dbReference type="Proteomes" id="UP001549145"/>
    </source>
</evidence>
<dbReference type="InterPro" id="IPR050397">
    <property type="entry name" value="Env_Response_Regulators"/>
</dbReference>
<dbReference type="PANTHER" id="PTHR24567:SF74">
    <property type="entry name" value="HTH-TYPE TRANSCRIPTIONAL REGULATOR ARCR"/>
    <property type="match status" value="1"/>
</dbReference>
<evidence type="ECO:0000256" key="3">
    <source>
        <dbReference type="ARBA" id="ARBA00023163"/>
    </source>
</evidence>
<keyword evidence="6" id="KW-1185">Reference proteome</keyword>
<keyword evidence="3" id="KW-0804">Transcription</keyword>
<dbReference type="PANTHER" id="PTHR24567">
    <property type="entry name" value="CRP FAMILY TRANSCRIPTIONAL REGULATORY PROTEIN"/>
    <property type="match status" value="1"/>
</dbReference>
<dbReference type="Gene3D" id="1.10.10.10">
    <property type="entry name" value="Winged helix-like DNA-binding domain superfamily/Winged helix DNA-binding domain"/>
    <property type="match status" value="1"/>
</dbReference>
<reference evidence="5 6" key="1">
    <citation type="submission" date="2024-06" db="EMBL/GenBank/DDBJ databases">
        <title>Genomic Encyclopedia of Type Strains, Phase IV (KMG-IV): sequencing the most valuable type-strain genomes for metagenomic binning, comparative biology and taxonomic classification.</title>
        <authorList>
            <person name="Goeker M."/>
        </authorList>
    </citation>
    <scope>NUCLEOTIDE SEQUENCE [LARGE SCALE GENOMIC DNA]</scope>
    <source>
        <strain evidence="5 6">DSM 21331</strain>
    </source>
</reference>
<dbReference type="EMBL" id="JBEPMM010000019">
    <property type="protein sequence ID" value="MET3694863.1"/>
    <property type="molecule type" value="Genomic_DNA"/>
</dbReference>
<name>A0ABV2LAJ1_9HYPH</name>
<evidence type="ECO:0000256" key="2">
    <source>
        <dbReference type="ARBA" id="ARBA00023125"/>
    </source>
</evidence>
<proteinExistence type="predicted"/>
<feature type="domain" description="HTH crp-type" evidence="4">
    <location>
        <begin position="152"/>
        <end position="216"/>
    </location>
</feature>
<dbReference type="SMART" id="SM00419">
    <property type="entry name" value="HTH_CRP"/>
    <property type="match status" value="1"/>
</dbReference>
<evidence type="ECO:0000259" key="4">
    <source>
        <dbReference type="PROSITE" id="PS51063"/>
    </source>
</evidence>